<evidence type="ECO:0000256" key="2">
    <source>
        <dbReference type="ARBA" id="ARBA00004613"/>
    </source>
</evidence>
<evidence type="ECO:0000256" key="12">
    <source>
        <dbReference type="ARBA" id="ARBA00023326"/>
    </source>
</evidence>
<keyword evidence="21" id="KW-1185">Reference proteome</keyword>
<keyword evidence="10" id="KW-0119">Carbohydrate metabolism</keyword>
<gene>
    <name evidence="20" type="ORF">CEP52_015781</name>
</gene>
<dbReference type="PROSITE" id="PS01095">
    <property type="entry name" value="GH18_1"/>
    <property type="match status" value="1"/>
</dbReference>
<evidence type="ECO:0000256" key="9">
    <source>
        <dbReference type="ARBA" id="ARBA00023026"/>
    </source>
</evidence>
<keyword evidence="16" id="KW-0732">Signal</keyword>
<dbReference type="Gene3D" id="3.10.350.10">
    <property type="entry name" value="LysM domain"/>
    <property type="match status" value="2"/>
</dbReference>
<dbReference type="SUPFAM" id="SSF54556">
    <property type="entry name" value="Chitinase insertion domain"/>
    <property type="match status" value="1"/>
</dbReference>
<evidence type="ECO:0000256" key="6">
    <source>
        <dbReference type="ARBA" id="ARBA00022669"/>
    </source>
</evidence>
<keyword evidence="9" id="KW-0843">Virulence</keyword>
<dbReference type="GO" id="GO:0006032">
    <property type="term" value="P:chitin catabolic process"/>
    <property type="evidence" value="ECO:0007669"/>
    <property type="project" value="UniProtKB-KW"/>
</dbReference>
<feature type="domain" description="LysM" evidence="18">
    <location>
        <begin position="379"/>
        <end position="427"/>
    </location>
</feature>
<evidence type="ECO:0000256" key="8">
    <source>
        <dbReference type="ARBA" id="ARBA00023024"/>
    </source>
</evidence>
<comment type="caution">
    <text evidence="20">The sequence shown here is derived from an EMBL/GenBank/DDBJ whole genome shotgun (WGS) entry which is preliminary data.</text>
</comment>
<dbReference type="CDD" id="cd00118">
    <property type="entry name" value="LysM"/>
    <property type="match status" value="2"/>
</dbReference>
<evidence type="ECO:0000313" key="20">
    <source>
        <dbReference type="EMBL" id="RSL86581.1"/>
    </source>
</evidence>
<evidence type="ECO:0000256" key="4">
    <source>
        <dbReference type="ARBA" id="ARBA00012729"/>
    </source>
</evidence>
<evidence type="ECO:0000313" key="21">
    <source>
        <dbReference type="Proteomes" id="UP000287144"/>
    </source>
</evidence>
<dbReference type="PROSITE" id="PS00026">
    <property type="entry name" value="CHIT_BIND_I_1"/>
    <property type="match status" value="1"/>
</dbReference>
<comment type="caution">
    <text evidence="14">Lacks conserved residue(s) required for the propagation of feature annotation.</text>
</comment>
<dbReference type="SMART" id="SM00270">
    <property type="entry name" value="ChtBD1"/>
    <property type="match status" value="1"/>
</dbReference>
<feature type="disulfide bond" evidence="14">
    <location>
        <begin position="507"/>
        <end position="511"/>
    </location>
</feature>
<evidence type="ECO:0000256" key="11">
    <source>
        <dbReference type="ARBA" id="ARBA00023295"/>
    </source>
</evidence>
<keyword evidence="12" id="KW-0624">Polysaccharide degradation</keyword>
<evidence type="ECO:0000259" key="17">
    <source>
        <dbReference type="PROSITE" id="PS50941"/>
    </source>
</evidence>
<feature type="domain" description="Chitin-binding type-1" evidence="17">
    <location>
        <begin position="440"/>
        <end position="513"/>
    </location>
</feature>
<dbReference type="InterPro" id="IPR018392">
    <property type="entry name" value="LysM"/>
</dbReference>
<dbReference type="Pfam" id="PF01476">
    <property type="entry name" value="LysM"/>
    <property type="match status" value="2"/>
</dbReference>
<dbReference type="Gene3D" id="3.30.60.10">
    <property type="entry name" value="Endochitinase-like"/>
    <property type="match status" value="1"/>
</dbReference>
<dbReference type="InterPro" id="IPR001579">
    <property type="entry name" value="Glyco_hydro_18_chit_AS"/>
</dbReference>
<dbReference type="InterPro" id="IPR029070">
    <property type="entry name" value="Chitinase_insertion_sf"/>
</dbReference>
<dbReference type="SMART" id="SM00257">
    <property type="entry name" value="LysM"/>
    <property type="match status" value="2"/>
</dbReference>
<dbReference type="SMART" id="SM00636">
    <property type="entry name" value="Glyco_18"/>
    <property type="match status" value="1"/>
</dbReference>
<feature type="disulfide bond" evidence="14">
    <location>
        <begin position="473"/>
        <end position="487"/>
    </location>
</feature>
<keyword evidence="11 15" id="KW-0326">Glycosidase</keyword>
<dbReference type="PROSITE" id="PS51782">
    <property type="entry name" value="LYSM"/>
    <property type="match status" value="2"/>
</dbReference>
<evidence type="ECO:0000259" key="19">
    <source>
        <dbReference type="PROSITE" id="PS51910"/>
    </source>
</evidence>
<evidence type="ECO:0000256" key="1">
    <source>
        <dbReference type="ARBA" id="ARBA00000822"/>
    </source>
</evidence>
<feature type="disulfide bond" evidence="14">
    <location>
        <begin position="468"/>
        <end position="480"/>
    </location>
</feature>
<evidence type="ECO:0000256" key="3">
    <source>
        <dbReference type="ARBA" id="ARBA00008682"/>
    </source>
</evidence>
<dbReference type="InterPro" id="IPR011583">
    <property type="entry name" value="Chitinase_II/V-like_cat"/>
</dbReference>
<dbReference type="CDD" id="cd02878">
    <property type="entry name" value="GH18_zymocin_alpha"/>
    <property type="match status" value="1"/>
</dbReference>
<dbReference type="PROSITE" id="PS51910">
    <property type="entry name" value="GH18_2"/>
    <property type="match status" value="1"/>
</dbReference>
<dbReference type="Pfam" id="PF00187">
    <property type="entry name" value="Chitin_bind_1"/>
    <property type="match status" value="1"/>
</dbReference>
<dbReference type="STRING" id="1325735.A0A428S9Y1"/>
<dbReference type="AlphaFoldDB" id="A0A428S9Y1"/>
<dbReference type="InterPro" id="IPR001223">
    <property type="entry name" value="Glyco_hydro18_cat"/>
</dbReference>
<dbReference type="GO" id="GO:0008843">
    <property type="term" value="F:endochitinase activity"/>
    <property type="evidence" value="ECO:0007669"/>
    <property type="project" value="UniProtKB-EC"/>
</dbReference>
<evidence type="ECO:0000256" key="10">
    <source>
        <dbReference type="ARBA" id="ARBA00023277"/>
    </source>
</evidence>
<sequence>MGSRTYSPSLFSFLFITFLSPLATLAADADANPGDVNPVPPIQEIKTEDPIASPLKEGCPRECSAAGSDPVNWTQLHSLDELSGCDQPMLFALNVENPYSEFATLYTCVTTSGSTTTRRDEVSRVEARAAESSVSLASNCGAEKGTLKTTSSTGRTGTLRSGDAAAASDLLANYLDNGASCGTTILFAKSGSSVVGLYVGAEVQKSSASSIIRSARSIFLASFQKGTQAFQVCDANDKRAETVGLFAVDSVEDLEDAQAAVKTWSNGKCVSIPQATSQSINLGVLTVGQVKTRSLQLRSRLFGVEHMLAPRADCKAIQVVSGDSCASLATKCKVTTANFNKYNPAKNFCSTLAPKQWVCCSAGTLPDKTPQPNKDGSCYTYNIKSGDSCYSISQNFGITQQRILDNNKNTWGFAGCDRLQLGQPICLSTGKNPMPLAIAGAVCGPQKPGSKLPTTAKTGWDLTGMNPCPLNACCSGYGFCGITAEFCTNTTAKGGSPGTSTPNTPGCVSNCGTKIVGNTKKPAKFLNVGYFQGYNLGRKCLNMDVGNLSALKTPYTHMHFAFAGLTPQFSVLLQPAVREQFLKFKEVKGSWKKILSFGGWADSTDASTFQLYRDAIKPANREKFATNVINVLNGHKLDGVDFDWEYPGSAGSTGSATDTANYVDFLALMRKKLGTSGKSMSVALPAAYWYLKPFPVAKIAPLVDYMVYMTYDLHGQWDYGNQYVSPGCPKGNCLRSHVNKTETLDALAMITKAGVDPAKVIIGISSYGRSFRMTDPNCTGPQCTFTGSFSVSNAEPGECTNSPGYLANAEIRKIIYDYKYKKAGVTAKSWYDAASDSDILTFGTKGKGMTDWVAYMSEATKAKRTTWAQSLNFGGVVEWAVDLEVWFSPKP</sequence>
<dbReference type="InterPro" id="IPR036779">
    <property type="entry name" value="LysM_dom_sf"/>
</dbReference>
<keyword evidence="14" id="KW-1015">Disulfide bond</keyword>
<evidence type="ECO:0000256" key="14">
    <source>
        <dbReference type="PROSITE-ProRule" id="PRU00261"/>
    </source>
</evidence>
<dbReference type="InterPro" id="IPR053214">
    <property type="entry name" value="LysM12-like"/>
</dbReference>
<dbReference type="SUPFAM" id="SSF57016">
    <property type="entry name" value="Plant lectins/antimicrobial peptides"/>
    <property type="match status" value="1"/>
</dbReference>
<dbReference type="SUPFAM" id="SSF54106">
    <property type="entry name" value="LysM domain"/>
    <property type="match status" value="2"/>
</dbReference>
<reference evidence="20 21" key="1">
    <citation type="submission" date="2017-06" db="EMBL/GenBank/DDBJ databases">
        <title>Comparative genomic analysis of Ambrosia Fusariam Clade fungi.</title>
        <authorList>
            <person name="Stajich J.E."/>
            <person name="Carrillo J."/>
            <person name="Kijimoto T."/>
            <person name="Eskalen A."/>
            <person name="O'Donnell K."/>
            <person name="Kasson M."/>
        </authorList>
    </citation>
    <scope>NUCLEOTIDE SEQUENCE [LARGE SCALE GENOMIC DNA]</scope>
    <source>
        <strain evidence="20 21">NRRL62579</strain>
    </source>
</reference>
<feature type="signal peptide" evidence="16">
    <location>
        <begin position="1"/>
        <end position="26"/>
    </location>
</feature>
<dbReference type="GO" id="GO:0008061">
    <property type="term" value="F:chitin binding"/>
    <property type="evidence" value="ECO:0007669"/>
    <property type="project" value="UniProtKB-UniRule"/>
</dbReference>
<dbReference type="InterPro" id="IPR017853">
    <property type="entry name" value="GH"/>
</dbReference>
<dbReference type="PANTHER" id="PTHR47700">
    <property type="entry name" value="V CHITINASE, PUTATIVE (AFU_ORTHOLOGUE AFUA_6G13720)-RELATED"/>
    <property type="match status" value="1"/>
</dbReference>
<dbReference type="Gene3D" id="3.20.20.80">
    <property type="entry name" value="Glycosidases"/>
    <property type="match status" value="1"/>
</dbReference>
<dbReference type="Gene3D" id="3.10.50.10">
    <property type="match status" value="1"/>
</dbReference>
<keyword evidence="7 15" id="KW-0378">Hydrolase</keyword>
<evidence type="ECO:0000256" key="16">
    <source>
        <dbReference type="SAM" id="SignalP"/>
    </source>
</evidence>
<dbReference type="PROSITE" id="PS50941">
    <property type="entry name" value="CHIT_BIND_I_2"/>
    <property type="match status" value="1"/>
</dbReference>
<keyword evidence="8" id="KW-0146">Chitin degradation</keyword>
<name>A0A428S9Y1_9HYPO</name>
<dbReference type="CDD" id="cd00035">
    <property type="entry name" value="ChtBD1"/>
    <property type="match status" value="1"/>
</dbReference>
<keyword evidence="5" id="KW-0964">Secreted</keyword>
<organism evidence="20 21">
    <name type="scientific">Fusarium oligoseptatum</name>
    <dbReference type="NCBI Taxonomy" id="2604345"/>
    <lineage>
        <taxon>Eukaryota</taxon>
        <taxon>Fungi</taxon>
        <taxon>Dikarya</taxon>
        <taxon>Ascomycota</taxon>
        <taxon>Pezizomycotina</taxon>
        <taxon>Sordariomycetes</taxon>
        <taxon>Hypocreomycetidae</taxon>
        <taxon>Hypocreales</taxon>
        <taxon>Nectriaceae</taxon>
        <taxon>Fusarium</taxon>
        <taxon>Fusarium solani species complex</taxon>
    </lineage>
</organism>
<dbReference type="GO" id="GO:0000272">
    <property type="term" value="P:polysaccharide catabolic process"/>
    <property type="evidence" value="ECO:0007669"/>
    <property type="project" value="UniProtKB-KW"/>
</dbReference>
<dbReference type="SUPFAM" id="SSF51445">
    <property type="entry name" value="(Trans)glycosidases"/>
    <property type="match status" value="1"/>
</dbReference>
<dbReference type="InterPro" id="IPR036861">
    <property type="entry name" value="Endochitinase-like_sf"/>
</dbReference>
<dbReference type="InterPro" id="IPR001002">
    <property type="entry name" value="Chitin-bd_1"/>
</dbReference>
<dbReference type="Pfam" id="PF00704">
    <property type="entry name" value="Glyco_hydro_18"/>
    <property type="match status" value="1"/>
</dbReference>
<dbReference type="GO" id="GO:0005576">
    <property type="term" value="C:extracellular region"/>
    <property type="evidence" value="ECO:0007669"/>
    <property type="project" value="UniProtKB-SubCell"/>
</dbReference>
<comment type="subcellular location">
    <subcellularLocation>
        <location evidence="2">Secreted</location>
    </subcellularLocation>
</comment>
<dbReference type="InterPro" id="IPR018371">
    <property type="entry name" value="Chitin-binding_1_CS"/>
</dbReference>
<protein>
    <recommendedName>
        <fullName evidence="4">chitinase</fullName>
        <ecNumber evidence="4">3.2.1.14</ecNumber>
    </recommendedName>
</protein>
<feature type="domain" description="GH18" evidence="19">
    <location>
        <begin position="525"/>
        <end position="891"/>
    </location>
</feature>
<comment type="catalytic activity">
    <reaction evidence="1">
        <text>Random endo-hydrolysis of N-acetyl-beta-D-glucosaminide (1-&gt;4)-beta-linkages in chitin and chitodextrins.</text>
        <dbReference type="EC" id="3.2.1.14"/>
    </reaction>
</comment>
<evidence type="ECO:0000259" key="18">
    <source>
        <dbReference type="PROSITE" id="PS51782"/>
    </source>
</evidence>
<dbReference type="EC" id="3.2.1.14" evidence="4"/>
<comment type="similarity">
    <text evidence="13">Belongs to the secreted LysM effector family.</text>
</comment>
<feature type="domain" description="LysM" evidence="18">
    <location>
        <begin position="315"/>
        <end position="360"/>
    </location>
</feature>
<dbReference type="Proteomes" id="UP000287144">
    <property type="component" value="Unassembled WGS sequence"/>
</dbReference>
<accession>A0A428S9Y1</accession>
<proteinExistence type="inferred from homology"/>
<evidence type="ECO:0000256" key="5">
    <source>
        <dbReference type="ARBA" id="ARBA00022525"/>
    </source>
</evidence>
<dbReference type="PANTHER" id="PTHR47700:SF2">
    <property type="entry name" value="CHITINASE"/>
    <property type="match status" value="1"/>
</dbReference>
<keyword evidence="6 14" id="KW-0147">Chitin-binding</keyword>
<dbReference type="EMBL" id="NKCK01000295">
    <property type="protein sequence ID" value="RSL86581.1"/>
    <property type="molecule type" value="Genomic_DNA"/>
</dbReference>
<evidence type="ECO:0000256" key="13">
    <source>
        <dbReference type="ARBA" id="ARBA00044955"/>
    </source>
</evidence>
<evidence type="ECO:0000256" key="7">
    <source>
        <dbReference type="ARBA" id="ARBA00022801"/>
    </source>
</evidence>
<feature type="chain" id="PRO_5019261298" description="chitinase" evidence="16">
    <location>
        <begin position="27"/>
        <end position="891"/>
    </location>
</feature>
<comment type="similarity">
    <text evidence="3">Belongs to the glycosyl hydrolase 18 family. Chitinase class V subfamily.</text>
</comment>
<evidence type="ECO:0000256" key="15">
    <source>
        <dbReference type="RuleBase" id="RU000489"/>
    </source>
</evidence>